<name>A0A1I4QJ36_9EURY</name>
<protein>
    <submittedName>
        <fullName evidence="1">Uncharacterized protein</fullName>
    </submittedName>
</protein>
<organism evidence="1 2">
    <name type="scientific">Methanolobus profundi</name>
    <dbReference type="NCBI Taxonomy" id="487685"/>
    <lineage>
        <taxon>Archaea</taxon>
        <taxon>Methanobacteriati</taxon>
        <taxon>Methanobacteriota</taxon>
        <taxon>Stenosarchaea group</taxon>
        <taxon>Methanomicrobia</taxon>
        <taxon>Methanosarcinales</taxon>
        <taxon>Methanosarcinaceae</taxon>
        <taxon>Methanolobus</taxon>
    </lineage>
</organism>
<dbReference type="RefSeq" id="WP_091934307.1">
    <property type="nucleotide sequence ID" value="NZ_FOUJ01000002.1"/>
</dbReference>
<evidence type="ECO:0000313" key="2">
    <source>
        <dbReference type="Proteomes" id="UP000198535"/>
    </source>
</evidence>
<keyword evidence="2" id="KW-1185">Reference proteome</keyword>
<reference evidence="2" key="1">
    <citation type="submission" date="2016-10" db="EMBL/GenBank/DDBJ databases">
        <authorList>
            <person name="Varghese N."/>
            <person name="Submissions S."/>
        </authorList>
    </citation>
    <scope>NUCLEOTIDE SEQUENCE [LARGE SCALE GENOMIC DNA]</scope>
    <source>
        <strain evidence="2">Mob M</strain>
    </source>
</reference>
<dbReference type="STRING" id="487685.SAMN04488696_1052"/>
<dbReference type="EMBL" id="FOUJ01000002">
    <property type="protein sequence ID" value="SFM40098.1"/>
    <property type="molecule type" value="Genomic_DNA"/>
</dbReference>
<accession>A0A1I4QJ36</accession>
<dbReference type="AlphaFoldDB" id="A0A1I4QJ36"/>
<sequence>MTEEVEVYIDFDRVPNGIGRMKDDPLKHIDNADVARIQQWIRTKVSGNNEVFAVITGKASRFVNMVATAELASCKNVTRIGWSQAGMIPIVVKDLRKEAN</sequence>
<proteinExistence type="predicted"/>
<dbReference type="OrthoDB" id="126167at2157"/>
<dbReference type="Proteomes" id="UP000198535">
    <property type="component" value="Unassembled WGS sequence"/>
</dbReference>
<evidence type="ECO:0000313" key="1">
    <source>
        <dbReference type="EMBL" id="SFM40098.1"/>
    </source>
</evidence>
<gene>
    <name evidence="1" type="ORF">SAMN04488696_1052</name>
</gene>